<comment type="subcellular location">
    <subcellularLocation>
        <location evidence="7">Cytoplasm</location>
    </subcellularLocation>
</comment>
<dbReference type="EC" id="1.2.1.41" evidence="7"/>
<evidence type="ECO:0000256" key="2">
    <source>
        <dbReference type="ARBA" id="ARBA00022605"/>
    </source>
</evidence>
<dbReference type="NCBIfam" id="TIGR00407">
    <property type="entry name" value="proA"/>
    <property type="match status" value="1"/>
</dbReference>
<dbReference type="InterPro" id="IPR012134">
    <property type="entry name" value="Glu-5-SA_DH"/>
</dbReference>
<dbReference type="InterPro" id="IPR015590">
    <property type="entry name" value="Aldehyde_DH_dom"/>
</dbReference>
<evidence type="ECO:0000256" key="3">
    <source>
        <dbReference type="ARBA" id="ARBA00022650"/>
    </source>
</evidence>
<evidence type="ECO:0000259" key="8">
    <source>
        <dbReference type="Pfam" id="PF00171"/>
    </source>
</evidence>
<comment type="function">
    <text evidence="7">Catalyzes the NADPH-dependent reduction of L-glutamate 5-phosphate into L-glutamate 5-semialdehyde and phosphate. The product spontaneously undergoes cyclization to form 1-pyrroline-5-carboxylate.</text>
</comment>
<dbReference type="InterPro" id="IPR020593">
    <property type="entry name" value="G-glutamylP_reductase_CS"/>
</dbReference>
<keyword evidence="5 7" id="KW-0560">Oxidoreductase</keyword>
<evidence type="ECO:0000313" key="9">
    <source>
        <dbReference type="EMBL" id="MBC8571535.1"/>
    </source>
</evidence>
<dbReference type="PANTHER" id="PTHR11063">
    <property type="entry name" value="GLUTAMATE SEMIALDEHYDE DEHYDROGENASE"/>
    <property type="match status" value="1"/>
</dbReference>
<keyword evidence="2 7" id="KW-0028">Amino-acid biosynthesis</keyword>
<dbReference type="Pfam" id="PF00171">
    <property type="entry name" value="Aldedh"/>
    <property type="match status" value="1"/>
</dbReference>
<dbReference type="InterPro" id="IPR016163">
    <property type="entry name" value="Ald_DH_C"/>
</dbReference>
<keyword evidence="3 7" id="KW-0641">Proline biosynthesis</keyword>
<dbReference type="Gene3D" id="3.40.605.10">
    <property type="entry name" value="Aldehyde Dehydrogenase, Chain A, domain 1"/>
    <property type="match status" value="1"/>
</dbReference>
<sequence length="429" mass="47442">MEIKEEVRKVKLSAPLLAGMSEEKRNHALQAVAEALISAKEEIFAANAQDMEQAEKDGIAAPVLKRLKFDEGKLHDVTEGIRDLIRLKDPLFQTQLARELDEGLTLYRVTCPIGVIGVIFEARPDALVQISALCIKSGNCVILKGGSEAIRTNKILFQIIHRAVAEAGLPEHSMMLLEARSEITELLECDGYVDLLIPRGSNQFVQYIMNHTRIPVMGHADGICHIYVDKAADIQKAIPIILDAKTQYVSACNTVETLLIHEEIAEKLLPELGKALKEHGVELRGSKAVQELTGCVEATEEDNRKEYLDYIVSARTVKNIREAVDHINYYGSHHTDCIITEDAQAAEEFMMLVDSAGVYQNCSTRFADGYRYGFGAEVGISTGKLHARGPVGLEGLVSYKYKLFGNGQIVGDYASGKKTFHFKDLPLED</sequence>
<reference evidence="9 10" key="1">
    <citation type="submission" date="2020-08" db="EMBL/GenBank/DDBJ databases">
        <title>Genome public.</title>
        <authorList>
            <person name="Liu C."/>
            <person name="Sun Q."/>
        </authorList>
    </citation>
    <scope>NUCLEOTIDE SEQUENCE [LARGE SCALE GENOMIC DNA]</scope>
    <source>
        <strain evidence="9 10">NSJ-46</strain>
    </source>
</reference>
<keyword evidence="10" id="KW-1185">Reference proteome</keyword>
<evidence type="ECO:0000256" key="1">
    <source>
        <dbReference type="ARBA" id="ARBA00004985"/>
    </source>
</evidence>
<evidence type="ECO:0000256" key="5">
    <source>
        <dbReference type="ARBA" id="ARBA00023002"/>
    </source>
</evidence>
<comment type="caution">
    <text evidence="9">The sequence shown here is derived from an EMBL/GenBank/DDBJ whole genome shotgun (WGS) entry which is preliminary data.</text>
</comment>
<dbReference type="Gene3D" id="3.40.309.10">
    <property type="entry name" value="Aldehyde Dehydrogenase, Chain A, domain 2"/>
    <property type="match status" value="1"/>
</dbReference>
<feature type="domain" description="Aldehyde dehydrogenase" evidence="8">
    <location>
        <begin position="7"/>
        <end position="282"/>
    </location>
</feature>
<comment type="catalytic activity">
    <reaction evidence="6 7">
        <text>L-glutamate 5-semialdehyde + phosphate + NADP(+) = L-glutamyl 5-phosphate + NADPH + H(+)</text>
        <dbReference type="Rhea" id="RHEA:19541"/>
        <dbReference type="ChEBI" id="CHEBI:15378"/>
        <dbReference type="ChEBI" id="CHEBI:43474"/>
        <dbReference type="ChEBI" id="CHEBI:57783"/>
        <dbReference type="ChEBI" id="CHEBI:58066"/>
        <dbReference type="ChEBI" id="CHEBI:58274"/>
        <dbReference type="ChEBI" id="CHEBI:58349"/>
        <dbReference type="EC" id="1.2.1.41"/>
    </reaction>
</comment>
<accession>A0ABR7N557</accession>
<evidence type="ECO:0000256" key="6">
    <source>
        <dbReference type="ARBA" id="ARBA00049024"/>
    </source>
</evidence>
<comment type="similarity">
    <text evidence="7">Belongs to the gamma-glutamyl phosphate reductase family.</text>
</comment>
<dbReference type="RefSeq" id="WP_249306353.1">
    <property type="nucleotide sequence ID" value="NZ_JACRSZ010000001.1"/>
</dbReference>
<dbReference type="PROSITE" id="PS01223">
    <property type="entry name" value="PROA"/>
    <property type="match status" value="1"/>
</dbReference>
<keyword evidence="7" id="KW-0963">Cytoplasm</keyword>
<evidence type="ECO:0000313" key="10">
    <source>
        <dbReference type="Proteomes" id="UP000657421"/>
    </source>
</evidence>
<dbReference type="CDD" id="cd07079">
    <property type="entry name" value="ALDH_F18-19_ProA-GPR"/>
    <property type="match status" value="1"/>
</dbReference>
<dbReference type="EMBL" id="JACRSZ010000001">
    <property type="protein sequence ID" value="MBC8571535.1"/>
    <property type="molecule type" value="Genomic_DNA"/>
</dbReference>
<comment type="pathway">
    <text evidence="1 7">Amino-acid biosynthesis; L-proline biosynthesis; L-glutamate 5-semialdehyde from L-glutamate: step 2/2.</text>
</comment>
<dbReference type="Proteomes" id="UP000657421">
    <property type="component" value="Unassembled WGS sequence"/>
</dbReference>
<dbReference type="InterPro" id="IPR016161">
    <property type="entry name" value="Ald_DH/histidinol_DH"/>
</dbReference>
<dbReference type="InterPro" id="IPR016162">
    <property type="entry name" value="Ald_DH_N"/>
</dbReference>
<dbReference type="PANTHER" id="PTHR11063:SF8">
    <property type="entry name" value="DELTA-1-PYRROLINE-5-CARBOXYLATE SYNTHASE"/>
    <property type="match status" value="1"/>
</dbReference>
<dbReference type="PIRSF" id="PIRSF000151">
    <property type="entry name" value="GPR"/>
    <property type="match status" value="1"/>
</dbReference>
<gene>
    <name evidence="7" type="primary">proA</name>
    <name evidence="9" type="ORF">H8716_00285</name>
</gene>
<dbReference type="SUPFAM" id="SSF53720">
    <property type="entry name" value="ALDH-like"/>
    <property type="match status" value="1"/>
</dbReference>
<organism evidence="9 10">
    <name type="scientific">Jingyaoa shaoxingensis</name>
    <dbReference type="NCBI Taxonomy" id="2763671"/>
    <lineage>
        <taxon>Bacteria</taxon>
        <taxon>Bacillati</taxon>
        <taxon>Bacillota</taxon>
        <taxon>Clostridia</taxon>
        <taxon>Lachnospirales</taxon>
        <taxon>Lachnospiraceae</taxon>
        <taxon>Jingyaoa</taxon>
    </lineage>
</organism>
<evidence type="ECO:0000256" key="7">
    <source>
        <dbReference type="HAMAP-Rule" id="MF_00412"/>
    </source>
</evidence>
<keyword evidence="4 7" id="KW-0521">NADP</keyword>
<name>A0ABR7N557_9FIRM</name>
<dbReference type="HAMAP" id="MF_00412">
    <property type="entry name" value="ProA"/>
    <property type="match status" value="1"/>
</dbReference>
<evidence type="ECO:0000256" key="4">
    <source>
        <dbReference type="ARBA" id="ARBA00022857"/>
    </source>
</evidence>
<dbReference type="NCBIfam" id="NF001221">
    <property type="entry name" value="PRK00197.1"/>
    <property type="match status" value="1"/>
</dbReference>
<proteinExistence type="inferred from homology"/>
<dbReference type="InterPro" id="IPR000965">
    <property type="entry name" value="GPR_dom"/>
</dbReference>
<dbReference type="GO" id="GO:0004350">
    <property type="term" value="F:glutamate-5-semialdehyde dehydrogenase activity"/>
    <property type="evidence" value="ECO:0007669"/>
    <property type="project" value="UniProtKB-EC"/>
</dbReference>
<protein>
    <recommendedName>
        <fullName evidence="7">Gamma-glutamyl phosphate reductase</fullName>
        <shortName evidence="7">GPR</shortName>
        <ecNumber evidence="7">1.2.1.41</ecNumber>
    </recommendedName>
    <alternativeName>
        <fullName evidence="7">Glutamate-5-semialdehyde dehydrogenase</fullName>
    </alternativeName>
    <alternativeName>
        <fullName evidence="7">Glutamyl-gamma-semialdehyde dehydrogenase</fullName>
        <shortName evidence="7">GSA dehydrogenase</shortName>
    </alternativeName>
</protein>